<accession>A0A939QKZ6</accession>
<comment type="caution">
    <text evidence="2">The sequence shown here is derived from an EMBL/GenBank/DDBJ whole genome shotgun (WGS) entry which is preliminary data.</text>
</comment>
<evidence type="ECO:0000313" key="2">
    <source>
        <dbReference type="EMBL" id="MBO3662710.1"/>
    </source>
</evidence>
<name>A0A939QKZ6_9MICO</name>
<evidence type="ECO:0000256" key="1">
    <source>
        <dbReference type="SAM" id="MobiDB-lite"/>
    </source>
</evidence>
<feature type="compositionally biased region" description="Polar residues" evidence="1">
    <location>
        <begin position="11"/>
        <end position="28"/>
    </location>
</feature>
<gene>
    <name evidence="2" type="ORF">J5V96_04195</name>
</gene>
<feature type="compositionally biased region" description="Low complexity" evidence="1">
    <location>
        <begin position="36"/>
        <end position="66"/>
    </location>
</feature>
<protein>
    <recommendedName>
        <fullName evidence="4">Centromere-binding protein ParB C-terminal domain-containing protein</fullName>
    </recommendedName>
</protein>
<organism evidence="2 3">
    <name type="scientific">Microbacterium stercoris</name>
    <dbReference type="NCBI Taxonomy" id="2820289"/>
    <lineage>
        <taxon>Bacteria</taxon>
        <taxon>Bacillati</taxon>
        <taxon>Actinomycetota</taxon>
        <taxon>Actinomycetes</taxon>
        <taxon>Micrococcales</taxon>
        <taxon>Microbacteriaceae</taxon>
        <taxon>Microbacterium</taxon>
    </lineage>
</organism>
<evidence type="ECO:0000313" key="3">
    <source>
        <dbReference type="Proteomes" id="UP000680132"/>
    </source>
</evidence>
<dbReference type="AlphaFoldDB" id="A0A939QKZ6"/>
<dbReference type="EMBL" id="JAGFOA010000002">
    <property type="protein sequence ID" value="MBO3662710.1"/>
    <property type="molecule type" value="Genomic_DNA"/>
</dbReference>
<dbReference type="RefSeq" id="WP_208500716.1">
    <property type="nucleotide sequence ID" value="NZ_JAGFOA010000002.1"/>
</dbReference>
<proteinExistence type="predicted"/>
<feature type="region of interest" description="Disordered" evidence="1">
    <location>
        <begin position="118"/>
        <end position="140"/>
    </location>
</feature>
<dbReference type="Gene3D" id="6.10.180.30">
    <property type="match status" value="1"/>
</dbReference>
<keyword evidence="3" id="KW-1185">Reference proteome</keyword>
<reference evidence="2" key="1">
    <citation type="submission" date="2021-03" db="EMBL/GenBank/DDBJ databases">
        <title>Microbacterium sp. nov., a novel actinobacterium isolated from cow dung.</title>
        <authorList>
            <person name="Zhang L."/>
        </authorList>
    </citation>
    <scope>NUCLEOTIDE SEQUENCE</scope>
    <source>
        <strain evidence="2">NEAU-LLB</strain>
    </source>
</reference>
<dbReference type="Proteomes" id="UP000680132">
    <property type="component" value="Unassembled WGS sequence"/>
</dbReference>
<feature type="region of interest" description="Disordered" evidence="1">
    <location>
        <begin position="1"/>
        <end position="78"/>
    </location>
</feature>
<evidence type="ECO:0008006" key="4">
    <source>
        <dbReference type="Google" id="ProtNLM"/>
    </source>
</evidence>
<sequence length="140" mass="15103">MSRPAPRRSSLAGSSPVTPPQAKQASTQPVDDEPVDAAPVVEPVAAPTSRPRSSSTSTTKAGTKKAYPPKVSFYQDREDTDRVRGAILHTMATEGYRGLSQFIHLAVMEKVEQLEKKYNGGKPFPAVSARELPQGRPMGE</sequence>